<dbReference type="InterPro" id="IPR011990">
    <property type="entry name" value="TPR-like_helical_dom_sf"/>
</dbReference>
<reference evidence="3 4" key="1">
    <citation type="submission" date="2009-07" db="EMBL/GenBank/DDBJ databases">
        <authorList>
            <person name="Madupu R."/>
            <person name="Sebastian Y."/>
            <person name="Durkin A.S."/>
            <person name="Torralba M."/>
            <person name="Methe B."/>
            <person name="Sutton G.G."/>
            <person name="Strausberg R.L."/>
            <person name="Nelson K.E."/>
        </authorList>
    </citation>
    <scope>NUCLEOTIDE SEQUENCE [LARGE SCALE GENOMIC DNA]</scope>
    <source>
        <strain evidence="3 4">RM3268</strain>
    </source>
</reference>
<dbReference type="Gene3D" id="1.25.40.10">
    <property type="entry name" value="Tetratricopeptide repeat domain"/>
    <property type="match status" value="1"/>
</dbReference>
<name>C8PI57_9BACT</name>
<keyword evidence="4" id="KW-1185">Reference proteome</keyword>
<dbReference type="InterPro" id="IPR019734">
    <property type="entry name" value="TPR_rpt"/>
</dbReference>
<evidence type="ECO:0000256" key="1">
    <source>
        <dbReference type="PROSITE-ProRule" id="PRU00339"/>
    </source>
</evidence>
<dbReference type="EMBL" id="ACYG01000025">
    <property type="protein sequence ID" value="EEV17447.1"/>
    <property type="molecule type" value="Genomic_DNA"/>
</dbReference>
<accession>C8PI57</accession>
<evidence type="ECO:0000313" key="4">
    <source>
        <dbReference type="Proteomes" id="UP000005709"/>
    </source>
</evidence>
<protein>
    <submittedName>
        <fullName evidence="3">Tetratricopeptide repeat protein</fullName>
    </submittedName>
</protein>
<dbReference type="SMART" id="SM00028">
    <property type="entry name" value="TPR"/>
    <property type="match status" value="3"/>
</dbReference>
<comment type="caution">
    <text evidence="3">The sequence shown here is derived from an EMBL/GenBank/DDBJ whole genome shotgun (WGS) entry which is preliminary data.</text>
</comment>
<keyword evidence="2" id="KW-0812">Transmembrane</keyword>
<feature type="transmembrane region" description="Helical" evidence="2">
    <location>
        <begin position="22"/>
        <end position="45"/>
    </location>
</feature>
<sequence length="351" mass="39706">MPFIFATRFDLDNFFLDDRDPIFGLIMLISIILLVSILSYIWGVFSKKNERQSLENFIKKFDTLDALSTEHRQLLASPQIDIPTLGILASSFVKSGDFERAIEIYLIALSKASGGVQREFILTNLGIVYFKAGFLGRAEEVFLQALKLRPRNKEALTHLTVIYERLKRFNEALEVLDALREQDTEVYAQSQFERAQIIANDANTPFNKKIAKISKLNFKGAGRFCMELFIKNKEPMDGFDRFPPIEQAIDLIYDFGAAVNTQDAEYNALFYALGRSDQKPRSASKIFEINALMAMKDAGFEDAGLSFSYTCAKCKSSVGLFSHRCPVCYELGSMEIRAQISEKTGEIGQTF</sequence>
<dbReference type="STRING" id="824.CGRAC_0130"/>
<dbReference type="AlphaFoldDB" id="C8PI57"/>
<keyword evidence="2" id="KW-1133">Transmembrane helix</keyword>
<keyword evidence="2" id="KW-0472">Membrane</keyword>
<organism evidence="3 4">
    <name type="scientific">Campylobacter gracilis RM3268</name>
    <dbReference type="NCBI Taxonomy" id="553220"/>
    <lineage>
        <taxon>Bacteria</taxon>
        <taxon>Pseudomonadati</taxon>
        <taxon>Campylobacterota</taxon>
        <taxon>Epsilonproteobacteria</taxon>
        <taxon>Campylobacterales</taxon>
        <taxon>Campylobacteraceae</taxon>
        <taxon>Campylobacter</taxon>
    </lineage>
</organism>
<keyword evidence="1" id="KW-0802">TPR repeat</keyword>
<dbReference type="Pfam" id="PF13176">
    <property type="entry name" value="TPR_7"/>
    <property type="match status" value="1"/>
</dbReference>
<gene>
    <name evidence="3" type="ORF">CAMGR0001_0038</name>
</gene>
<dbReference type="eggNOG" id="COG2956">
    <property type="taxonomic scope" value="Bacteria"/>
</dbReference>
<feature type="repeat" description="TPR" evidence="1">
    <location>
        <begin position="119"/>
        <end position="152"/>
    </location>
</feature>
<evidence type="ECO:0000313" key="3">
    <source>
        <dbReference type="EMBL" id="EEV17447.1"/>
    </source>
</evidence>
<dbReference type="SUPFAM" id="SSF48452">
    <property type="entry name" value="TPR-like"/>
    <property type="match status" value="1"/>
</dbReference>
<dbReference type="Proteomes" id="UP000005709">
    <property type="component" value="Unassembled WGS sequence"/>
</dbReference>
<proteinExistence type="predicted"/>
<dbReference type="PROSITE" id="PS50005">
    <property type="entry name" value="TPR"/>
    <property type="match status" value="1"/>
</dbReference>
<dbReference type="Pfam" id="PF13432">
    <property type="entry name" value="TPR_16"/>
    <property type="match status" value="1"/>
</dbReference>
<evidence type="ECO:0000256" key="2">
    <source>
        <dbReference type="SAM" id="Phobius"/>
    </source>
</evidence>